<evidence type="ECO:0000313" key="3">
    <source>
        <dbReference type="EMBL" id="QES45478.1"/>
    </source>
</evidence>
<dbReference type="Proteomes" id="UP000324015">
    <property type="component" value="Chromosome"/>
</dbReference>
<feature type="transmembrane region" description="Helical" evidence="2">
    <location>
        <begin position="28"/>
        <end position="49"/>
    </location>
</feature>
<keyword evidence="2" id="KW-1133">Transmembrane helix</keyword>
<keyword evidence="2" id="KW-0472">Membrane</keyword>
<organism evidence="3 4">
    <name type="scientific">Streptomyces venezuelae</name>
    <dbReference type="NCBI Taxonomy" id="54571"/>
    <lineage>
        <taxon>Bacteria</taxon>
        <taxon>Bacillati</taxon>
        <taxon>Actinomycetota</taxon>
        <taxon>Actinomycetes</taxon>
        <taxon>Kitasatosporales</taxon>
        <taxon>Streptomycetaceae</taxon>
        <taxon>Streptomyces</taxon>
    </lineage>
</organism>
<reference evidence="3 4" key="1">
    <citation type="submission" date="2018-05" db="EMBL/GenBank/DDBJ databases">
        <title>Streptomyces venezuelae.</title>
        <authorList>
            <person name="Kim W."/>
            <person name="Lee N."/>
            <person name="Cho B.-K."/>
        </authorList>
    </citation>
    <scope>NUCLEOTIDE SEQUENCE [LARGE SCALE GENOMIC DNA]</scope>
    <source>
        <strain evidence="3 4">ATCC 14585</strain>
    </source>
</reference>
<feature type="region of interest" description="Disordered" evidence="1">
    <location>
        <begin position="170"/>
        <end position="193"/>
    </location>
</feature>
<name>A0A5P2CUP7_STRVZ</name>
<feature type="compositionally biased region" description="Basic and acidic residues" evidence="1">
    <location>
        <begin position="170"/>
        <end position="185"/>
    </location>
</feature>
<evidence type="ECO:0000313" key="4">
    <source>
        <dbReference type="Proteomes" id="UP000324015"/>
    </source>
</evidence>
<proteinExistence type="predicted"/>
<protein>
    <recommendedName>
        <fullName evidence="5">Serine/threonine protein kinase</fullName>
    </recommendedName>
</protein>
<accession>A0A5P2CUP7</accession>
<evidence type="ECO:0000256" key="2">
    <source>
        <dbReference type="SAM" id="Phobius"/>
    </source>
</evidence>
<evidence type="ECO:0008006" key="5">
    <source>
        <dbReference type="Google" id="ProtNLM"/>
    </source>
</evidence>
<dbReference type="EMBL" id="CP029191">
    <property type="protein sequence ID" value="QES45478.1"/>
    <property type="molecule type" value="Genomic_DNA"/>
</dbReference>
<dbReference type="AlphaFoldDB" id="A0A5P2CUP7"/>
<sequence length="193" mass="20625">MVTFAPVALGLPEGRRDRQAAGPRIPRYGLVLITAAAVGAIVSGAYLYFESTHVHGEGPANRAPQATATITSTGVIPSEYLGTWEGALENAEGRHTRKMVIRQGYVDETVMTLTATGPAANGDVYRCVFKAELDSVTRNAVRLSASTRIAAKPASACTAGKPSKLTLLSKDRLRRAGGDEGDRMTYYRSGRRK</sequence>
<evidence type="ECO:0000256" key="1">
    <source>
        <dbReference type="SAM" id="MobiDB-lite"/>
    </source>
</evidence>
<keyword evidence="2" id="KW-0812">Transmembrane</keyword>
<gene>
    <name evidence="3" type="ORF">DEJ49_34820</name>
</gene>